<feature type="signal peptide" evidence="1">
    <location>
        <begin position="1"/>
        <end position="20"/>
    </location>
</feature>
<proteinExistence type="predicted"/>
<reference evidence="2 3" key="1">
    <citation type="submission" date="2020-09" db="EMBL/GenBank/DDBJ databases">
        <title>Echinicola sp. CAU 1574 isolated from sand of Sido Beach.</title>
        <authorList>
            <person name="Kim W."/>
        </authorList>
    </citation>
    <scope>NUCLEOTIDE SEQUENCE [LARGE SCALE GENOMIC DNA]</scope>
    <source>
        <strain evidence="2 3">CAU 1574</strain>
    </source>
</reference>
<keyword evidence="1" id="KW-0732">Signal</keyword>
<comment type="caution">
    <text evidence="2">The sequence shown here is derived from an EMBL/GenBank/DDBJ whole genome shotgun (WGS) entry which is preliminary data.</text>
</comment>
<accession>A0ABR9AH70</accession>
<keyword evidence="3" id="KW-1185">Reference proteome</keyword>
<gene>
    <name evidence="2" type="ORF">IFO69_05125</name>
</gene>
<dbReference type="EMBL" id="JACYTQ010000002">
    <property type="protein sequence ID" value="MBD8488123.1"/>
    <property type="molecule type" value="Genomic_DNA"/>
</dbReference>
<protein>
    <submittedName>
        <fullName evidence="2">Outer membrane beta-barrel protein</fullName>
    </submittedName>
</protein>
<dbReference type="Proteomes" id="UP000647133">
    <property type="component" value="Unassembled WGS sequence"/>
</dbReference>
<evidence type="ECO:0000256" key="1">
    <source>
        <dbReference type="SAM" id="SignalP"/>
    </source>
</evidence>
<organism evidence="2 3">
    <name type="scientific">Echinicola arenosa</name>
    <dbReference type="NCBI Taxonomy" id="2774144"/>
    <lineage>
        <taxon>Bacteria</taxon>
        <taxon>Pseudomonadati</taxon>
        <taxon>Bacteroidota</taxon>
        <taxon>Cytophagia</taxon>
        <taxon>Cytophagales</taxon>
        <taxon>Cyclobacteriaceae</taxon>
        <taxon>Echinicola</taxon>
    </lineage>
</organism>
<sequence>MKKLIYTIGLILCASSLSMAQETVRDNDIKKTKEFMLFGSEWKYEKYHDASWSLTTKGTNTDIEISDDKNRRHRSSLHFDLGINSWVNDNSAPTVKAWGSWNVAINYQHQYKLSDHFSLIPSLGVSWYNFKLEDKDLIALKTSEGIVFEEYEDGEGTKSKIAASFLNLSFIPTFHSANQRLGVGLGPYVGYRVGGRGKFVYDDEDGKSHKIIENSNMYVNNIRYGGRLTVTVSNVDFYVNYDLNELFQQDKGPKVNALSFGLIL</sequence>
<dbReference type="RefSeq" id="WP_192009017.1">
    <property type="nucleotide sequence ID" value="NZ_JACYTQ010000002.1"/>
</dbReference>
<feature type="chain" id="PRO_5045326738" evidence="1">
    <location>
        <begin position="21"/>
        <end position="264"/>
    </location>
</feature>
<evidence type="ECO:0000313" key="3">
    <source>
        <dbReference type="Proteomes" id="UP000647133"/>
    </source>
</evidence>
<evidence type="ECO:0000313" key="2">
    <source>
        <dbReference type="EMBL" id="MBD8488123.1"/>
    </source>
</evidence>
<name>A0ABR9AH70_9BACT</name>